<evidence type="ECO:0000313" key="3">
    <source>
        <dbReference type="Proteomes" id="UP001143981"/>
    </source>
</evidence>
<dbReference type="EMBL" id="JANBOI010000068">
    <property type="protein sequence ID" value="KAJ1734553.1"/>
    <property type="molecule type" value="Genomic_DNA"/>
</dbReference>
<feature type="compositionally biased region" description="Acidic residues" evidence="1">
    <location>
        <begin position="1"/>
        <end position="11"/>
    </location>
</feature>
<feature type="compositionally biased region" description="Basic and acidic residues" evidence="1">
    <location>
        <begin position="17"/>
        <end position="29"/>
    </location>
</feature>
<evidence type="ECO:0000313" key="2">
    <source>
        <dbReference type="EMBL" id="KAJ1734553.1"/>
    </source>
</evidence>
<dbReference type="Proteomes" id="UP001143981">
    <property type="component" value="Unassembled WGS sequence"/>
</dbReference>
<accession>A0A9W7YIJ2</accession>
<dbReference type="OrthoDB" id="69177at2759"/>
<gene>
    <name evidence="2" type="ORF">LPJ61_001004</name>
</gene>
<comment type="caution">
    <text evidence="2">The sequence shown here is derived from an EMBL/GenBank/DDBJ whole genome shotgun (WGS) entry which is preliminary data.</text>
</comment>
<organism evidence="2 3">
    <name type="scientific">Coemansia biformis</name>
    <dbReference type="NCBI Taxonomy" id="1286918"/>
    <lineage>
        <taxon>Eukaryota</taxon>
        <taxon>Fungi</taxon>
        <taxon>Fungi incertae sedis</taxon>
        <taxon>Zoopagomycota</taxon>
        <taxon>Kickxellomycotina</taxon>
        <taxon>Kickxellomycetes</taxon>
        <taxon>Kickxellales</taxon>
        <taxon>Kickxellaceae</taxon>
        <taxon>Coemansia</taxon>
    </lineage>
</organism>
<keyword evidence="3" id="KW-1185">Reference proteome</keyword>
<dbReference type="AlphaFoldDB" id="A0A9W7YIJ2"/>
<proteinExistence type="predicted"/>
<evidence type="ECO:0000256" key="1">
    <source>
        <dbReference type="SAM" id="MobiDB-lite"/>
    </source>
</evidence>
<feature type="non-terminal residue" evidence="2">
    <location>
        <position position="165"/>
    </location>
</feature>
<feature type="region of interest" description="Disordered" evidence="1">
    <location>
        <begin position="1"/>
        <end position="29"/>
    </location>
</feature>
<name>A0A9W7YIJ2_9FUNG</name>
<reference evidence="2" key="1">
    <citation type="submission" date="2022-07" db="EMBL/GenBank/DDBJ databases">
        <title>Phylogenomic reconstructions and comparative analyses of Kickxellomycotina fungi.</title>
        <authorList>
            <person name="Reynolds N.K."/>
            <person name="Stajich J.E."/>
            <person name="Barry K."/>
            <person name="Grigoriev I.V."/>
            <person name="Crous P."/>
            <person name="Smith M.E."/>
        </authorList>
    </citation>
    <scope>NUCLEOTIDE SEQUENCE</scope>
    <source>
        <strain evidence="2">BCRC 34381</strain>
    </source>
</reference>
<sequence length="165" mass="18489">MDGNSDEELDLFGDATPDERASAAELRSRRCAEQRSILEQSRPAGGTNAQDQLAFQRRRYLQSDQHPRGALGFETLRSARPMNFGEVFTQPERQAILASVREFVQANQWTTQRHGAFPTRDVPVKAITAAGMVVKKLKTALFPLLQRHTGIDAGFWAFRDLFVVG</sequence>
<protein>
    <submittedName>
        <fullName evidence="2">Uncharacterized protein</fullName>
    </submittedName>
</protein>